<dbReference type="Proteomes" id="UP000311382">
    <property type="component" value="Unassembled WGS sequence"/>
</dbReference>
<feature type="domain" description="FAS1" evidence="3">
    <location>
        <begin position="251"/>
        <end position="332"/>
    </location>
</feature>
<accession>A0A5C5FYX3</accession>
<dbReference type="EMBL" id="SOZI01000055">
    <property type="protein sequence ID" value="TNY20901.1"/>
    <property type="molecule type" value="Genomic_DNA"/>
</dbReference>
<keyword evidence="2" id="KW-0732">Signal</keyword>
<dbReference type="InterPro" id="IPR000782">
    <property type="entry name" value="FAS1_domain"/>
</dbReference>
<dbReference type="AlphaFoldDB" id="A0A5C5FYX3"/>
<reference evidence="4 5" key="1">
    <citation type="submission" date="2019-03" db="EMBL/GenBank/DDBJ databases">
        <title>Rhodosporidium diobovatum UCD-FST 08-225 genome sequencing, assembly, and annotation.</title>
        <authorList>
            <person name="Fakankun I.U."/>
            <person name="Fristensky B."/>
            <person name="Levin D.B."/>
        </authorList>
    </citation>
    <scope>NUCLEOTIDE SEQUENCE [LARGE SCALE GENOMIC DNA]</scope>
    <source>
        <strain evidence="4 5">UCD-FST 08-225</strain>
    </source>
</reference>
<keyword evidence="5" id="KW-1185">Reference proteome</keyword>
<name>A0A5C5FYX3_9BASI</name>
<dbReference type="PANTHER" id="PTHR10900:SF125">
    <property type="entry name" value="FAS1 DOMAIN-CONTAINING PROTEIN YLR001C"/>
    <property type="match status" value="1"/>
</dbReference>
<dbReference type="SUPFAM" id="SSF82153">
    <property type="entry name" value="FAS1 domain"/>
    <property type="match status" value="2"/>
</dbReference>
<dbReference type="InterPro" id="IPR036378">
    <property type="entry name" value="FAS1_dom_sf"/>
</dbReference>
<dbReference type="PANTHER" id="PTHR10900">
    <property type="entry name" value="PERIOSTIN-RELATED"/>
    <property type="match status" value="1"/>
</dbReference>
<feature type="signal peptide" evidence="2">
    <location>
        <begin position="1"/>
        <end position="15"/>
    </location>
</feature>
<organism evidence="4 5">
    <name type="scientific">Rhodotorula diobovata</name>
    <dbReference type="NCBI Taxonomy" id="5288"/>
    <lineage>
        <taxon>Eukaryota</taxon>
        <taxon>Fungi</taxon>
        <taxon>Dikarya</taxon>
        <taxon>Basidiomycota</taxon>
        <taxon>Pucciniomycotina</taxon>
        <taxon>Microbotryomycetes</taxon>
        <taxon>Sporidiobolales</taxon>
        <taxon>Sporidiobolaceae</taxon>
        <taxon>Rhodotorula</taxon>
    </lineage>
</organism>
<dbReference type="InterPro" id="IPR050904">
    <property type="entry name" value="Adhesion/Biosynth-related"/>
</dbReference>
<proteinExistence type="predicted"/>
<dbReference type="STRING" id="5288.A0A5C5FYX3"/>
<protein>
    <submittedName>
        <fullName evidence="4">Putative Flocculin</fullName>
    </submittedName>
</protein>
<feature type="chain" id="PRO_5022862902" evidence="2">
    <location>
        <begin position="16"/>
        <end position="662"/>
    </location>
</feature>
<gene>
    <name evidence="4" type="ORF">DMC30DRAFT_446653</name>
</gene>
<dbReference type="Gene3D" id="2.30.180.10">
    <property type="entry name" value="FAS1 domain"/>
    <property type="match status" value="2"/>
</dbReference>
<evidence type="ECO:0000256" key="2">
    <source>
        <dbReference type="SAM" id="SignalP"/>
    </source>
</evidence>
<sequence>MKAVVLSLLATAAFAAPPFVLQAGDRFAAPPSQHSPPSLPELSVDDFLAVEHSLKDSIEHALDEGRRLVNDAFNLEGEGEVEVDAEAFPHPPHHPLPPPVLDFSKWTILEIVNATYKKHHEHEDVVEGFARKLRKGLGLGGDGEHHPSPEHLPLNHLAWLVNFSPEAAELLEKDDITLLAPDNHALQNPHKRRGEHGHKIAELEDDVHGSGLDVATAPPHPFHSRELSPKKLAKLADSDDEDDEQKKRIFKKIIAYVGKYHVLQGKHDAHELADRSTVPTLIDESRVRVEPTLDTFPFPHPSLKFNSYARKRGPTIIAKNGVIHLIGEPLLPPFSPLNQIFLAPKYFGLFTNAVQKAEMAGKDDDLMSPQVSGVDALLSGDLSDLDLDLDGLVADLVDEHKEKGHEFTVFLPSNVAFARLPLKVAAFLHSPFPFATKVLKYLLGYHVVPDLVFFTDFVKNGSDAATVAKFLVKEEVDVEVPMSWLMPAPSSEGPHPHPHPPPHAPEHPPYGRANVTHYVLPTLLTEINPNATLKVAVISHRFLGKGPLRRELIIFPSHPPPHHKHGDEKKDRAEGEYRTFGCDHHHEHHDGPPRPHPVKVAYTDLPVRGGAVHVLGTQFLLPPPPAHDKDARVLAEAAGLGFSKKEAKKVDKLLARLGSSSL</sequence>
<evidence type="ECO:0000313" key="5">
    <source>
        <dbReference type="Proteomes" id="UP000311382"/>
    </source>
</evidence>
<feature type="domain" description="FAS1" evidence="3">
    <location>
        <begin position="394"/>
        <end position="468"/>
    </location>
</feature>
<dbReference type="GO" id="GO:0005615">
    <property type="term" value="C:extracellular space"/>
    <property type="evidence" value="ECO:0007669"/>
    <property type="project" value="TreeGrafter"/>
</dbReference>
<evidence type="ECO:0000256" key="1">
    <source>
        <dbReference type="SAM" id="MobiDB-lite"/>
    </source>
</evidence>
<evidence type="ECO:0000313" key="4">
    <source>
        <dbReference type="EMBL" id="TNY20901.1"/>
    </source>
</evidence>
<evidence type="ECO:0000259" key="3">
    <source>
        <dbReference type="Pfam" id="PF02469"/>
    </source>
</evidence>
<dbReference type="OrthoDB" id="7700931at2759"/>
<comment type="caution">
    <text evidence="4">The sequence shown here is derived from an EMBL/GenBank/DDBJ whole genome shotgun (WGS) entry which is preliminary data.</text>
</comment>
<dbReference type="Pfam" id="PF02469">
    <property type="entry name" value="Fasciclin"/>
    <property type="match status" value="2"/>
</dbReference>
<feature type="region of interest" description="Disordered" evidence="1">
    <location>
        <begin position="487"/>
        <end position="510"/>
    </location>
</feature>